<sequence>MASGGEVAVLTRLDYGNKGGKQQGLGELSQAMRNMFKALMSGMKEINENVREACEKNNENMRELIREVQGIKAEEREKVLPVYVAAPSGGSRREEIVSVEIKAAPSGGSSEAALPEYVAAMEDSCLLGGATGACIDLGRRTVRVCSEEEPLLPGDAPAAATAVRANRPLCQEETEQRSAPPLPASPSSPQGRAAVCGHSGRRGSSLYDGKAAWRACWAPFTALARGVKGRKGLAGGLPPRRMRKGKRPAHFASAWGHPKKSRRRGERGKPHSQQRRPRRARMKKSSPYLPLLRYQEDGERSGWPPPQLWQVAVTACYDRRAFY</sequence>
<feature type="compositionally biased region" description="Basic residues" evidence="2">
    <location>
        <begin position="257"/>
        <end position="284"/>
    </location>
</feature>
<feature type="region of interest" description="Disordered" evidence="2">
    <location>
        <begin position="230"/>
        <end position="287"/>
    </location>
</feature>
<organism evidence="3 4">
    <name type="scientific">Chionoecetes opilio</name>
    <name type="common">Atlantic snow crab</name>
    <name type="synonym">Cancer opilio</name>
    <dbReference type="NCBI Taxonomy" id="41210"/>
    <lineage>
        <taxon>Eukaryota</taxon>
        <taxon>Metazoa</taxon>
        <taxon>Ecdysozoa</taxon>
        <taxon>Arthropoda</taxon>
        <taxon>Crustacea</taxon>
        <taxon>Multicrustacea</taxon>
        <taxon>Malacostraca</taxon>
        <taxon>Eumalacostraca</taxon>
        <taxon>Eucarida</taxon>
        <taxon>Decapoda</taxon>
        <taxon>Pleocyemata</taxon>
        <taxon>Brachyura</taxon>
        <taxon>Eubrachyura</taxon>
        <taxon>Majoidea</taxon>
        <taxon>Majidae</taxon>
        <taxon>Chionoecetes</taxon>
    </lineage>
</organism>
<evidence type="ECO:0000256" key="2">
    <source>
        <dbReference type="SAM" id="MobiDB-lite"/>
    </source>
</evidence>
<keyword evidence="1" id="KW-0175">Coiled coil</keyword>
<gene>
    <name evidence="3" type="ORF">GWK47_049317</name>
</gene>
<feature type="coiled-coil region" evidence="1">
    <location>
        <begin position="43"/>
        <end position="78"/>
    </location>
</feature>
<reference evidence="3" key="1">
    <citation type="submission" date="2020-07" db="EMBL/GenBank/DDBJ databases">
        <title>The High-quality genome of the commercially important snow crab, Chionoecetes opilio.</title>
        <authorList>
            <person name="Jeong J.-H."/>
            <person name="Ryu S."/>
        </authorList>
    </citation>
    <scope>NUCLEOTIDE SEQUENCE</scope>
    <source>
        <strain evidence="3">MADBK_172401_WGS</strain>
        <tissue evidence="3">Digestive gland</tissue>
    </source>
</reference>
<dbReference type="EMBL" id="JACEEZ010013555">
    <property type="protein sequence ID" value="KAG0720037.1"/>
    <property type="molecule type" value="Genomic_DNA"/>
</dbReference>
<comment type="caution">
    <text evidence="3">The sequence shown here is derived from an EMBL/GenBank/DDBJ whole genome shotgun (WGS) entry which is preliminary data.</text>
</comment>
<protein>
    <submittedName>
        <fullName evidence="3">Uncharacterized protein</fullName>
    </submittedName>
</protein>
<keyword evidence="4" id="KW-1185">Reference proteome</keyword>
<name>A0A8J4Y3L5_CHIOP</name>
<proteinExistence type="predicted"/>
<feature type="region of interest" description="Disordered" evidence="2">
    <location>
        <begin position="170"/>
        <end position="201"/>
    </location>
</feature>
<evidence type="ECO:0000313" key="3">
    <source>
        <dbReference type="EMBL" id="KAG0720037.1"/>
    </source>
</evidence>
<evidence type="ECO:0000256" key="1">
    <source>
        <dbReference type="SAM" id="Coils"/>
    </source>
</evidence>
<dbReference type="Proteomes" id="UP000770661">
    <property type="component" value="Unassembled WGS sequence"/>
</dbReference>
<dbReference type="AlphaFoldDB" id="A0A8J4Y3L5"/>
<feature type="compositionally biased region" description="Basic residues" evidence="2">
    <location>
        <begin position="240"/>
        <end position="249"/>
    </location>
</feature>
<evidence type="ECO:0000313" key="4">
    <source>
        <dbReference type="Proteomes" id="UP000770661"/>
    </source>
</evidence>
<accession>A0A8J4Y3L5</accession>